<gene>
    <name evidence="1" type="ORF">JCGZ_15555</name>
</gene>
<organism evidence="1 2">
    <name type="scientific">Jatropha curcas</name>
    <name type="common">Barbados nut</name>
    <dbReference type="NCBI Taxonomy" id="180498"/>
    <lineage>
        <taxon>Eukaryota</taxon>
        <taxon>Viridiplantae</taxon>
        <taxon>Streptophyta</taxon>
        <taxon>Embryophyta</taxon>
        <taxon>Tracheophyta</taxon>
        <taxon>Spermatophyta</taxon>
        <taxon>Magnoliopsida</taxon>
        <taxon>eudicotyledons</taxon>
        <taxon>Gunneridae</taxon>
        <taxon>Pentapetalae</taxon>
        <taxon>rosids</taxon>
        <taxon>fabids</taxon>
        <taxon>Malpighiales</taxon>
        <taxon>Euphorbiaceae</taxon>
        <taxon>Crotonoideae</taxon>
        <taxon>Jatropheae</taxon>
        <taxon>Jatropha</taxon>
    </lineage>
</organism>
<evidence type="ECO:0000313" key="2">
    <source>
        <dbReference type="Proteomes" id="UP000027138"/>
    </source>
</evidence>
<proteinExistence type="predicted"/>
<evidence type="ECO:0000313" key="1">
    <source>
        <dbReference type="EMBL" id="KDP30680.1"/>
    </source>
</evidence>
<keyword evidence="2" id="KW-1185">Reference proteome</keyword>
<protein>
    <submittedName>
        <fullName evidence="1">Uncharacterized protein</fullName>
    </submittedName>
</protein>
<dbReference type="Proteomes" id="UP000027138">
    <property type="component" value="Unassembled WGS sequence"/>
</dbReference>
<sequence>MDPPREITSRVWRRQPGQRLVRVSPIPERAPVNSVVSSSSTDLVSDLDPVVVEMANNSVNETGFSPTQLRAITDIIAAALAQ</sequence>
<dbReference type="AlphaFoldDB" id="A0A067KEK8"/>
<dbReference type="EMBL" id="KK914652">
    <property type="protein sequence ID" value="KDP30680.1"/>
    <property type="molecule type" value="Genomic_DNA"/>
</dbReference>
<accession>A0A067KEK8</accession>
<reference evidence="1 2" key="1">
    <citation type="journal article" date="2014" name="PLoS ONE">
        <title>Global Analysis of Gene Expression Profiles in Physic Nut (Jatropha curcas L.) Seedlings Exposed to Salt Stress.</title>
        <authorList>
            <person name="Zhang L."/>
            <person name="Zhang C."/>
            <person name="Wu P."/>
            <person name="Chen Y."/>
            <person name="Li M."/>
            <person name="Jiang H."/>
            <person name="Wu G."/>
        </authorList>
    </citation>
    <scope>NUCLEOTIDE SEQUENCE [LARGE SCALE GENOMIC DNA]</scope>
    <source>
        <strain evidence="2">cv. GZQX0401</strain>
        <tissue evidence="1">Young leaves</tissue>
    </source>
</reference>
<name>A0A067KEK8_JATCU</name>